<dbReference type="InterPro" id="IPR000595">
    <property type="entry name" value="cNMP-bd_dom"/>
</dbReference>
<dbReference type="AlphaFoldDB" id="A0A0P6Z2Q4"/>
<dbReference type="InterPro" id="IPR018490">
    <property type="entry name" value="cNMP-bd_dom_sf"/>
</dbReference>
<dbReference type="Pfam" id="PF00027">
    <property type="entry name" value="cNMP_binding"/>
    <property type="match status" value="1"/>
</dbReference>
<dbReference type="EMBL" id="LGKP01000005">
    <property type="protein sequence ID" value="KPL91504.1"/>
    <property type="molecule type" value="Genomic_DNA"/>
</dbReference>
<keyword evidence="3" id="KW-1185">Reference proteome</keyword>
<dbReference type="PROSITE" id="PS50042">
    <property type="entry name" value="CNMP_BINDING_3"/>
    <property type="match status" value="1"/>
</dbReference>
<reference evidence="2 3" key="1">
    <citation type="submission" date="2015-07" db="EMBL/GenBank/DDBJ databases">
        <title>Whole genome sequence of Herpetosiphon geysericola DSM 7119.</title>
        <authorList>
            <person name="Hemp J."/>
            <person name="Ward L.M."/>
            <person name="Pace L.A."/>
            <person name="Fischer W.W."/>
        </authorList>
    </citation>
    <scope>NUCLEOTIDE SEQUENCE [LARGE SCALE GENOMIC DNA]</scope>
    <source>
        <strain evidence="2 3">DSM 7119</strain>
    </source>
</reference>
<dbReference type="InterPro" id="IPR014710">
    <property type="entry name" value="RmlC-like_jellyroll"/>
</dbReference>
<dbReference type="SUPFAM" id="SSF51206">
    <property type="entry name" value="cAMP-binding domain-like"/>
    <property type="match status" value="1"/>
</dbReference>
<name>A0A0P6Z2Q4_9CHLR</name>
<dbReference type="SMART" id="SM00100">
    <property type="entry name" value="cNMP"/>
    <property type="match status" value="1"/>
</dbReference>
<dbReference type="CDD" id="cd00038">
    <property type="entry name" value="CAP_ED"/>
    <property type="match status" value="1"/>
</dbReference>
<evidence type="ECO:0000259" key="1">
    <source>
        <dbReference type="PROSITE" id="PS50042"/>
    </source>
</evidence>
<proteinExistence type="predicted"/>
<feature type="domain" description="Cyclic nucleotide-binding" evidence="1">
    <location>
        <begin position="7"/>
        <end position="111"/>
    </location>
</feature>
<evidence type="ECO:0000313" key="2">
    <source>
        <dbReference type="EMBL" id="KPL91504.1"/>
    </source>
</evidence>
<sequence length="193" mass="21526">MRAAIQQWVALEKTQWTELAAIFHQRSVAAGTHLLLPGSHSHELVFVCSGLLRFYYLTEQGGEANKAFIAEGAFAGPLASSVLNLPVIYGAQALEPSVLLVASYSAFSALFDRHPVFDRLGRKLAEYLLVGKELRMRTLLLHQAKDRYLAFVNQYPDLIERIPQYHIAGYLGITEVSLSRLKGDLRRAQMVIG</sequence>
<organism evidence="2 3">
    <name type="scientific">Herpetosiphon geysericola</name>
    <dbReference type="NCBI Taxonomy" id="70996"/>
    <lineage>
        <taxon>Bacteria</taxon>
        <taxon>Bacillati</taxon>
        <taxon>Chloroflexota</taxon>
        <taxon>Chloroflexia</taxon>
        <taxon>Herpetosiphonales</taxon>
        <taxon>Herpetosiphonaceae</taxon>
        <taxon>Herpetosiphon</taxon>
    </lineage>
</organism>
<evidence type="ECO:0000313" key="3">
    <source>
        <dbReference type="Proteomes" id="UP000050277"/>
    </source>
</evidence>
<dbReference type="Proteomes" id="UP000050277">
    <property type="component" value="Unassembled WGS sequence"/>
</dbReference>
<comment type="caution">
    <text evidence="2">The sequence shown here is derived from an EMBL/GenBank/DDBJ whole genome shotgun (WGS) entry which is preliminary data.</text>
</comment>
<gene>
    <name evidence="2" type="ORF">SE18_02250</name>
</gene>
<accession>A0A0P6Z2Q4</accession>
<dbReference type="STRING" id="70996.SE18_02250"/>
<protein>
    <recommendedName>
        <fullName evidence="1">Cyclic nucleotide-binding domain-containing protein</fullName>
    </recommendedName>
</protein>
<dbReference type="Gene3D" id="2.60.120.10">
    <property type="entry name" value="Jelly Rolls"/>
    <property type="match status" value="1"/>
</dbReference>